<evidence type="ECO:0000313" key="5">
    <source>
        <dbReference type="Proteomes" id="UP000285575"/>
    </source>
</evidence>
<evidence type="ECO:0000256" key="2">
    <source>
        <dbReference type="HAMAP-Rule" id="MF_00612"/>
    </source>
</evidence>
<dbReference type="PANTHER" id="PTHR33747">
    <property type="entry name" value="UPF0225 PROTEIN SCO1677"/>
    <property type="match status" value="1"/>
</dbReference>
<dbReference type="EMBL" id="SACR01000002">
    <property type="protein sequence ID" value="RVU47138.1"/>
    <property type="molecule type" value="Genomic_DNA"/>
</dbReference>
<comment type="similarity">
    <text evidence="1 2">Belongs to the UPF0225 family.</text>
</comment>
<dbReference type="SUPFAM" id="SSF103642">
    <property type="entry name" value="Sec-C motif"/>
    <property type="match status" value="1"/>
</dbReference>
<sequence>MKPTAPASATAPTEPCPCGSGLPYPACCGPWHGGELHLQAPTAEALMRSRYSAYVREDAAYLLATWHPRTRPAEPFNFEPGLRWLGLEVKQHRITGADSAEVTFVARSKLGGRAHRLHERSRFVREDGRWFYVDGDLL</sequence>
<dbReference type="SUPFAM" id="SSF54427">
    <property type="entry name" value="NTF2-like"/>
    <property type="match status" value="1"/>
</dbReference>
<dbReference type="InterPro" id="IPR004027">
    <property type="entry name" value="SEC_C_motif"/>
</dbReference>
<evidence type="ECO:0000313" key="4">
    <source>
        <dbReference type="EMBL" id="RVU47138.1"/>
    </source>
</evidence>
<keyword evidence="5" id="KW-1185">Reference proteome</keyword>
<proteinExistence type="inferred from homology"/>
<dbReference type="RefSeq" id="WP_128227606.1">
    <property type="nucleotide sequence ID" value="NZ_SACR01000002.1"/>
</dbReference>
<dbReference type="OrthoDB" id="21421at2"/>
<evidence type="ECO:0000259" key="3">
    <source>
        <dbReference type="Pfam" id="PF17775"/>
    </source>
</evidence>
<dbReference type="InterPro" id="IPR032710">
    <property type="entry name" value="NTF2-like_dom_sf"/>
</dbReference>
<comment type="caution">
    <text evidence="4">The sequence shown here is derived from an EMBL/GenBank/DDBJ whole genome shotgun (WGS) entry which is preliminary data.</text>
</comment>
<name>A0A437RK66_9BURK</name>
<feature type="domain" description="YchJ-like middle NTF2-like" evidence="3">
    <location>
        <begin position="42"/>
        <end position="135"/>
    </location>
</feature>
<organism evidence="4 5">
    <name type="scientific">Rubrivivax rivuli</name>
    <dbReference type="NCBI Taxonomy" id="1862385"/>
    <lineage>
        <taxon>Bacteria</taxon>
        <taxon>Pseudomonadati</taxon>
        <taxon>Pseudomonadota</taxon>
        <taxon>Betaproteobacteria</taxon>
        <taxon>Burkholderiales</taxon>
        <taxon>Sphaerotilaceae</taxon>
        <taxon>Rubrivivax</taxon>
    </lineage>
</organism>
<reference evidence="4 5" key="1">
    <citation type="submission" date="2019-01" db="EMBL/GenBank/DDBJ databases">
        <authorList>
            <person name="Chen W.-M."/>
        </authorList>
    </citation>
    <scope>NUCLEOTIDE SEQUENCE [LARGE SCALE GENOMIC DNA]</scope>
    <source>
        <strain evidence="4 5">KYPY4</strain>
    </source>
</reference>
<protein>
    <recommendedName>
        <fullName evidence="2">UPF0225 protein EOE66_05080</fullName>
    </recommendedName>
</protein>
<dbReference type="PANTHER" id="PTHR33747:SF1">
    <property type="entry name" value="ADENYLATE CYCLASE-ASSOCIATED CAP C-TERMINAL DOMAIN-CONTAINING PROTEIN"/>
    <property type="match status" value="1"/>
</dbReference>
<dbReference type="HAMAP" id="MF_00612">
    <property type="entry name" value="UPF0225"/>
    <property type="match status" value="1"/>
</dbReference>
<dbReference type="Pfam" id="PF17775">
    <property type="entry name" value="YchJ_M-like"/>
    <property type="match status" value="1"/>
</dbReference>
<dbReference type="InterPro" id="IPR023006">
    <property type="entry name" value="YchJ-like"/>
</dbReference>
<dbReference type="Gene3D" id="3.10.450.50">
    <property type="match status" value="1"/>
</dbReference>
<evidence type="ECO:0000256" key="1">
    <source>
        <dbReference type="ARBA" id="ARBA00010839"/>
    </source>
</evidence>
<dbReference type="Pfam" id="PF02810">
    <property type="entry name" value="SEC-C"/>
    <property type="match status" value="1"/>
</dbReference>
<dbReference type="Proteomes" id="UP000285575">
    <property type="component" value="Unassembled WGS sequence"/>
</dbReference>
<dbReference type="InterPro" id="IPR048469">
    <property type="entry name" value="YchJ-like_M"/>
</dbReference>
<accession>A0A437RK66</accession>
<gene>
    <name evidence="4" type="ORF">EOE66_05080</name>
</gene>
<dbReference type="AlphaFoldDB" id="A0A437RK66"/>